<protein>
    <submittedName>
        <fullName evidence="1">Uncharacterized protein</fullName>
    </submittedName>
</protein>
<reference evidence="1 2" key="1">
    <citation type="submission" date="2017-02" db="EMBL/GenBank/DDBJ databases">
        <title>Genomes of Trichoderma spp. with biocontrol activity.</title>
        <authorList>
            <person name="Gardiner D."/>
            <person name="Kazan K."/>
            <person name="Vos C."/>
            <person name="Harvey P."/>
        </authorList>
    </citation>
    <scope>NUCLEOTIDE SEQUENCE [LARGE SCALE GENOMIC DNA]</scope>
    <source>
        <strain evidence="1 2">Tr1</strain>
    </source>
</reference>
<comment type="caution">
    <text evidence="1">The sequence shown here is derived from an EMBL/GenBank/DDBJ whole genome shotgun (WGS) entry which is preliminary data.</text>
</comment>
<evidence type="ECO:0000313" key="2">
    <source>
        <dbReference type="Proteomes" id="UP000236290"/>
    </source>
</evidence>
<organism evidence="1 2">
    <name type="scientific">Trichoderma harzianum</name>
    <name type="common">Hypocrea lixii</name>
    <dbReference type="NCBI Taxonomy" id="5544"/>
    <lineage>
        <taxon>Eukaryota</taxon>
        <taxon>Fungi</taxon>
        <taxon>Dikarya</taxon>
        <taxon>Ascomycota</taxon>
        <taxon>Pezizomycotina</taxon>
        <taxon>Sordariomycetes</taxon>
        <taxon>Hypocreomycetidae</taxon>
        <taxon>Hypocreales</taxon>
        <taxon>Hypocreaceae</taxon>
        <taxon>Trichoderma</taxon>
    </lineage>
</organism>
<proteinExistence type="predicted"/>
<sequence>MDADCVISCDLTSFESNSGGMEEVDHFLADVDVRSEGGPQDLGIVAPQTEDGARKKQKLDEAYAMEPPLLDLPLEMGSGQGITTDVCLGVDSKPIHGDASYDPLVQDLFRARGNPWIRKVKRPTALDMWDAADGTTSKDAV</sequence>
<evidence type="ECO:0000313" key="1">
    <source>
        <dbReference type="EMBL" id="PNP52034.1"/>
    </source>
</evidence>
<dbReference type="Proteomes" id="UP000236290">
    <property type="component" value="Unassembled WGS sequence"/>
</dbReference>
<dbReference type="EMBL" id="MTYI01000111">
    <property type="protein sequence ID" value="PNP52034.1"/>
    <property type="molecule type" value="Genomic_DNA"/>
</dbReference>
<dbReference type="AlphaFoldDB" id="A0A2K0U2M7"/>
<gene>
    <name evidence="1" type="ORF">THARTR1_07243</name>
</gene>
<name>A0A2K0U2M7_TRIHA</name>
<dbReference type="OrthoDB" id="5151375at2759"/>
<accession>A0A2K0U2M7</accession>